<dbReference type="PANTHER" id="PTHR43007">
    <property type="entry name" value="2-PHOSPHO-L-LACTATE TRANSFERASE"/>
    <property type="match status" value="1"/>
</dbReference>
<dbReference type="InterPro" id="IPR038136">
    <property type="entry name" value="CofD-like_dom_sf"/>
</dbReference>
<dbReference type="InterPro" id="IPR002882">
    <property type="entry name" value="CofD"/>
</dbReference>
<gene>
    <name evidence="4" type="ORF">HGK34_17855</name>
</gene>
<evidence type="ECO:0000256" key="2">
    <source>
        <dbReference type="ARBA" id="ARBA00022842"/>
    </source>
</evidence>
<dbReference type="Gene3D" id="1.10.8.240">
    <property type="entry name" value="CofD-like domain"/>
    <property type="match status" value="1"/>
</dbReference>
<proteinExistence type="inferred from homology"/>
<evidence type="ECO:0000313" key="4">
    <source>
        <dbReference type="EMBL" id="MBL0888126.1"/>
    </source>
</evidence>
<dbReference type="EC" id="2.7.8.28" evidence="4"/>
<dbReference type="GO" id="GO:0043743">
    <property type="term" value="F:LPPG:FO 2-phospho-L-lactate transferase activity"/>
    <property type="evidence" value="ECO:0007669"/>
    <property type="project" value="UniProtKB-EC"/>
</dbReference>
<protein>
    <submittedName>
        <fullName evidence="4">2-phospho-L-lactate transferase</fullName>
        <ecNumber evidence="4">2.7.8.28</ecNumber>
    </submittedName>
</protein>
<name>A0ABS1LPB5_9MICO</name>
<feature type="region of interest" description="Disordered" evidence="3">
    <location>
        <begin position="1"/>
        <end position="27"/>
    </location>
</feature>
<feature type="compositionally biased region" description="Low complexity" evidence="3">
    <location>
        <begin position="10"/>
        <end position="21"/>
    </location>
</feature>
<dbReference type="Gene3D" id="3.40.50.10680">
    <property type="entry name" value="CofD-like domains"/>
    <property type="match status" value="1"/>
</dbReference>
<keyword evidence="2" id="KW-0460">Magnesium</keyword>
<dbReference type="PANTHER" id="PTHR43007:SF1">
    <property type="entry name" value="2-PHOSPHO-L-LACTATE TRANSFERASE"/>
    <property type="match status" value="1"/>
</dbReference>
<organism evidence="4 5">
    <name type="scientific">Myceligenerans indicum</name>
    <dbReference type="NCBI Taxonomy" id="2593663"/>
    <lineage>
        <taxon>Bacteria</taxon>
        <taxon>Bacillati</taxon>
        <taxon>Actinomycetota</taxon>
        <taxon>Actinomycetes</taxon>
        <taxon>Micrococcales</taxon>
        <taxon>Promicromonosporaceae</taxon>
        <taxon>Myceligenerans</taxon>
    </lineage>
</organism>
<dbReference type="InterPro" id="IPR010115">
    <property type="entry name" value="FbiA/CofD"/>
</dbReference>
<dbReference type="HAMAP" id="MF_01257">
    <property type="entry name" value="CofD"/>
    <property type="match status" value="1"/>
</dbReference>
<reference evidence="4 5" key="1">
    <citation type="journal article" date="2021" name="Arch. Microbiol.">
        <title>Myceligenerans indicum sp. nov., an actinobacterium isolated from mangrove sediment of Sundarbans, India.</title>
        <authorList>
            <person name="Asha K."/>
            <person name="Bhadury P."/>
        </authorList>
    </citation>
    <scope>NUCLEOTIDE SEQUENCE [LARGE SCALE GENOMIC DNA]</scope>
    <source>
        <strain evidence="4 5">I2</strain>
    </source>
</reference>
<evidence type="ECO:0000256" key="1">
    <source>
        <dbReference type="ARBA" id="ARBA00022679"/>
    </source>
</evidence>
<keyword evidence="5" id="KW-1185">Reference proteome</keyword>
<keyword evidence="1 4" id="KW-0808">Transferase</keyword>
<evidence type="ECO:0000256" key="3">
    <source>
        <dbReference type="SAM" id="MobiDB-lite"/>
    </source>
</evidence>
<dbReference type="SUPFAM" id="SSF142338">
    <property type="entry name" value="CofD-like"/>
    <property type="match status" value="1"/>
</dbReference>
<dbReference type="Proteomes" id="UP000675409">
    <property type="component" value="Unassembled WGS sequence"/>
</dbReference>
<dbReference type="CDD" id="cd07186">
    <property type="entry name" value="CofD_like"/>
    <property type="match status" value="1"/>
</dbReference>
<comment type="caution">
    <text evidence="4">The sequence shown here is derived from an EMBL/GenBank/DDBJ whole genome shotgun (WGS) entry which is preliminary data.</text>
</comment>
<dbReference type="NCBIfam" id="TIGR01819">
    <property type="entry name" value="F420_cofD"/>
    <property type="match status" value="1"/>
</dbReference>
<dbReference type="Pfam" id="PF01933">
    <property type="entry name" value="CofD"/>
    <property type="match status" value="1"/>
</dbReference>
<dbReference type="EMBL" id="JABBYC010000044">
    <property type="protein sequence ID" value="MBL0888126.1"/>
    <property type="molecule type" value="Genomic_DNA"/>
</dbReference>
<sequence>MAGHRRRRTPAGAGRRPGQPRTAHRLGGVERVTLLAGGVGGARLAHGLDLALRPSDEPMPISGNPAPRHPLTVVVNVGDDTELHGLWISPDIDTVLYTLAELNDEERGWGLRGETYATLEQLARLGEDTWFTLGDLDLATHIVRTARLRSGSPLSAVTSQIAESLGVRPRILPVTDDSLATMVDTPSGRLGFQEYFVGHQHSDEVLGLHFEGAEATRPAPGVVDALREAELVLLAPSNPFLSIDPVLAVPGVRDALTGTAARRVAVSPIVGGAAIKGPAAQILESLGHEVSALGVARLYTELADVMCIDERDAHLSGPIADLGFEVLVTDTIMGGPDGRERLARELLGLGT</sequence>
<accession>A0ABS1LPB5</accession>
<evidence type="ECO:0000313" key="5">
    <source>
        <dbReference type="Proteomes" id="UP000675409"/>
    </source>
</evidence>